<protein>
    <submittedName>
        <fullName evidence="1">Uncharacterized protein</fullName>
    </submittedName>
</protein>
<dbReference type="Proteomes" id="UP000683511">
    <property type="component" value="Chromosome"/>
</dbReference>
<name>A0A975T479_9NOST</name>
<evidence type="ECO:0000313" key="1">
    <source>
        <dbReference type="EMBL" id="QXE21799.1"/>
    </source>
</evidence>
<organism evidence="1 2">
    <name type="scientific">Richelia sinica FACHB-800</name>
    <dbReference type="NCBI Taxonomy" id="1357546"/>
    <lineage>
        <taxon>Bacteria</taxon>
        <taxon>Bacillati</taxon>
        <taxon>Cyanobacteriota</taxon>
        <taxon>Cyanophyceae</taxon>
        <taxon>Nostocales</taxon>
        <taxon>Nostocaceae</taxon>
        <taxon>Richelia</taxon>
    </lineage>
</organism>
<reference evidence="1" key="1">
    <citation type="submission" date="2017-04" db="EMBL/GenBank/DDBJ databases">
        <title>Genome deletions in a multicellular cyanobacterial endosymbiont for morphological adaptation in marine diatoms.</title>
        <authorList>
            <person name="Wang Y."/>
            <person name="Gao H."/>
            <person name="Li R."/>
            <person name="Xu X."/>
        </authorList>
    </citation>
    <scope>NUCLEOTIDE SEQUENCE</scope>
    <source>
        <strain evidence="1">FACHB 800</strain>
    </source>
</reference>
<dbReference type="AlphaFoldDB" id="A0A975T479"/>
<accession>A0A975T479</accession>
<proteinExistence type="predicted"/>
<evidence type="ECO:0000313" key="2">
    <source>
        <dbReference type="Proteomes" id="UP000683511"/>
    </source>
</evidence>
<dbReference type="KEGG" id="rsin:B6N60_00477"/>
<dbReference type="EMBL" id="CP021056">
    <property type="protein sequence ID" value="QXE21799.1"/>
    <property type="molecule type" value="Genomic_DNA"/>
</dbReference>
<sequence length="42" mass="4810">MGGRLDNKSQLTFPIFFWFDDADGNHPYLCLGRLPTKLIPTI</sequence>
<gene>
    <name evidence="1" type="ORF">B6N60_00477</name>
</gene>
<keyword evidence="2" id="KW-1185">Reference proteome</keyword>